<gene>
    <name evidence="2" type="ORF">PENTCL1PPCAC_21819</name>
</gene>
<feature type="compositionally biased region" description="Low complexity" evidence="1">
    <location>
        <begin position="1"/>
        <end position="50"/>
    </location>
</feature>
<dbReference type="Proteomes" id="UP001432027">
    <property type="component" value="Unassembled WGS sequence"/>
</dbReference>
<feature type="compositionally biased region" description="Polar residues" evidence="1">
    <location>
        <begin position="51"/>
        <end position="93"/>
    </location>
</feature>
<organism evidence="2 3">
    <name type="scientific">Pristionchus entomophagus</name>
    <dbReference type="NCBI Taxonomy" id="358040"/>
    <lineage>
        <taxon>Eukaryota</taxon>
        <taxon>Metazoa</taxon>
        <taxon>Ecdysozoa</taxon>
        <taxon>Nematoda</taxon>
        <taxon>Chromadorea</taxon>
        <taxon>Rhabditida</taxon>
        <taxon>Rhabditina</taxon>
        <taxon>Diplogasteromorpha</taxon>
        <taxon>Diplogasteroidea</taxon>
        <taxon>Neodiplogasteridae</taxon>
        <taxon>Pristionchus</taxon>
    </lineage>
</organism>
<sequence>MKTTELTGSSTTMSSSPSTTQTTRTSMPTTTQNEKGSSTSKITTSKLDSTPSVTTLPANPTTTKNDKVSPTSKITTSKLVSSPNPTSLPANPNTVITHGTTGTVTGSASTTSGQTINTDRTVATETGTVTTTKMESTVEATTDMNAAMTTSTMRASTTRDPLITDCNVACPDGFYEGATFCIQVVPSMYSHSYSDALTYCQRSDHLDLMDGGEMQLNLESINDMAYDCTLHSSLLYVNERGSAFVRKNRTVRVLALNITTRFTLEVANRVGFSDKHDGLLGLCRIT</sequence>
<dbReference type="EMBL" id="BTSX01000005">
    <property type="protein sequence ID" value="GMS99644.1"/>
    <property type="molecule type" value="Genomic_DNA"/>
</dbReference>
<feature type="non-terminal residue" evidence="2">
    <location>
        <position position="286"/>
    </location>
</feature>
<comment type="caution">
    <text evidence="2">The sequence shown here is derived from an EMBL/GenBank/DDBJ whole genome shotgun (WGS) entry which is preliminary data.</text>
</comment>
<proteinExistence type="predicted"/>
<evidence type="ECO:0000256" key="1">
    <source>
        <dbReference type="SAM" id="MobiDB-lite"/>
    </source>
</evidence>
<reference evidence="2" key="1">
    <citation type="submission" date="2023-10" db="EMBL/GenBank/DDBJ databases">
        <title>Genome assembly of Pristionchus species.</title>
        <authorList>
            <person name="Yoshida K."/>
            <person name="Sommer R.J."/>
        </authorList>
    </citation>
    <scope>NUCLEOTIDE SEQUENCE</scope>
    <source>
        <strain evidence="2">RS0144</strain>
    </source>
</reference>
<feature type="region of interest" description="Disordered" evidence="1">
    <location>
        <begin position="1"/>
        <end position="114"/>
    </location>
</feature>
<keyword evidence="3" id="KW-1185">Reference proteome</keyword>
<protein>
    <recommendedName>
        <fullName evidence="4">C-type lectin domain-containing protein</fullName>
    </recommendedName>
</protein>
<evidence type="ECO:0008006" key="4">
    <source>
        <dbReference type="Google" id="ProtNLM"/>
    </source>
</evidence>
<evidence type="ECO:0000313" key="2">
    <source>
        <dbReference type="EMBL" id="GMS99644.1"/>
    </source>
</evidence>
<feature type="compositionally biased region" description="Low complexity" evidence="1">
    <location>
        <begin position="94"/>
        <end position="114"/>
    </location>
</feature>
<name>A0AAV5TYT8_9BILA</name>
<dbReference type="AlphaFoldDB" id="A0AAV5TYT8"/>
<evidence type="ECO:0000313" key="3">
    <source>
        <dbReference type="Proteomes" id="UP001432027"/>
    </source>
</evidence>
<accession>A0AAV5TYT8</accession>